<dbReference type="Pfam" id="PF02630">
    <property type="entry name" value="SCO1-SenC"/>
    <property type="match status" value="1"/>
</dbReference>
<dbReference type="SUPFAM" id="SSF52833">
    <property type="entry name" value="Thioredoxin-like"/>
    <property type="match status" value="1"/>
</dbReference>
<dbReference type="RefSeq" id="WP_379837554.1">
    <property type="nucleotide sequence ID" value="NZ_JBHRYQ010000001.1"/>
</dbReference>
<name>A0ABV7YVQ5_9BACT</name>
<dbReference type="EMBL" id="JBHRYQ010000001">
    <property type="protein sequence ID" value="MFC3810971.1"/>
    <property type="molecule type" value="Genomic_DNA"/>
</dbReference>
<dbReference type="PROSITE" id="PS51352">
    <property type="entry name" value="THIOREDOXIN_2"/>
    <property type="match status" value="1"/>
</dbReference>
<proteinExistence type="inferred from homology"/>
<keyword evidence="2" id="KW-0186">Copper</keyword>
<sequence length="210" mass="24189">MRGLFHIILSIVFLVSCTEKTTEVRKLPYYNTSDFTPVWELPKDTAFHSIRPFSLVDQKGEEFTEANLEGKICVVDFFFTTCPGICPKMTNNMAILQKEFLEDDNILLLSHSVTPERDSISVLKKYAIAKGVDYNKWKLLTGKKDEIYDLGRKYYFVEEDLGENKDVSIFLHTENFVLIDKNRIIRGIYNGLDPNSITALTADIKELEKE</sequence>
<accession>A0ABV7YVQ5</accession>
<dbReference type="InterPro" id="IPR013766">
    <property type="entry name" value="Thioredoxin_domain"/>
</dbReference>
<feature type="domain" description="Thioredoxin" evidence="3">
    <location>
        <begin position="44"/>
        <end position="209"/>
    </location>
</feature>
<dbReference type="InterPro" id="IPR036249">
    <property type="entry name" value="Thioredoxin-like_sf"/>
</dbReference>
<evidence type="ECO:0000313" key="4">
    <source>
        <dbReference type="EMBL" id="MFC3810971.1"/>
    </source>
</evidence>
<keyword evidence="5" id="KW-1185">Reference proteome</keyword>
<reference evidence="5" key="1">
    <citation type="journal article" date="2019" name="Int. J. Syst. Evol. Microbiol.">
        <title>The Global Catalogue of Microorganisms (GCM) 10K type strain sequencing project: providing services to taxonomists for standard genome sequencing and annotation.</title>
        <authorList>
            <consortium name="The Broad Institute Genomics Platform"/>
            <consortium name="The Broad Institute Genome Sequencing Center for Infectious Disease"/>
            <person name="Wu L."/>
            <person name="Ma J."/>
        </authorList>
    </citation>
    <scope>NUCLEOTIDE SEQUENCE [LARGE SCALE GENOMIC DNA]</scope>
    <source>
        <strain evidence="5">CECT 7956</strain>
    </source>
</reference>
<evidence type="ECO:0000259" key="3">
    <source>
        <dbReference type="PROSITE" id="PS51352"/>
    </source>
</evidence>
<organism evidence="4 5">
    <name type="scientific">Lacihabitans lacunae</name>
    <dbReference type="NCBI Taxonomy" id="1028214"/>
    <lineage>
        <taxon>Bacteria</taxon>
        <taxon>Pseudomonadati</taxon>
        <taxon>Bacteroidota</taxon>
        <taxon>Cytophagia</taxon>
        <taxon>Cytophagales</taxon>
        <taxon>Leadbetterellaceae</taxon>
        <taxon>Lacihabitans</taxon>
    </lineage>
</organism>
<evidence type="ECO:0000256" key="2">
    <source>
        <dbReference type="ARBA" id="ARBA00023008"/>
    </source>
</evidence>
<dbReference type="PANTHER" id="PTHR12151">
    <property type="entry name" value="ELECTRON TRANSPORT PROTIN SCO1/SENC FAMILY MEMBER"/>
    <property type="match status" value="1"/>
</dbReference>
<evidence type="ECO:0000313" key="5">
    <source>
        <dbReference type="Proteomes" id="UP001595616"/>
    </source>
</evidence>
<comment type="caution">
    <text evidence="4">The sequence shown here is derived from an EMBL/GenBank/DDBJ whole genome shotgun (WGS) entry which is preliminary data.</text>
</comment>
<dbReference type="PANTHER" id="PTHR12151:SF25">
    <property type="entry name" value="LINALOOL DEHYDRATASE_ISOMERASE DOMAIN-CONTAINING PROTEIN"/>
    <property type="match status" value="1"/>
</dbReference>
<dbReference type="InterPro" id="IPR003782">
    <property type="entry name" value="SCO1/SenC"/>
</dbReference>
<dbReference type="Proteomes" id="UP001595616">
    <property type="component" value="Unassembled WGS sequence"/>
</dbReference>
<dbReference type="CDD" id="cd02968">
    <property type="entry name" value="SCO"/>
    <property type="match status" value="1"/>
</dbReference>
<evidence type="ECO:0000256" key="1">
    <source>
        <dbReference type="ARBA" id="ARBA00010996"/>
    </source>
</evidence>
<protein>
    <submittedName>
        <fullName evidence="4">SCO family protein</fullName>
    </submittedName>
</protein>
<dbReference type="Gene3D" id="3.40.30.10">
    <property type="entry name" value="Glutaredoxin"/>
    <property type="match status" value="1"/>
</dbReference>
<gene>
    <name evidence="4" type="ORF">ACFOOI_09925</name>
</gene>
<dbReference type="PROSITE" id="PS51257">
    <property type="entry name" value="PROKAR_LIPOPROTEIN"/>
    <property type="match status" value="1"/>
</dbReference>
<comment type="similarity">
    <text evidence="1">Belongs to the SCO1/2 family.</text>
</comment>